<accession>A0A857D763</accession>
<gene>
    <name evidence="7" type="ORF">GQR42_20180</name>
</gene>
<dbReference type="CDD" id="cd19531">
    <property type="entry name" value="LCL_NRPS-like"/>
    <property type="match status" value="4"/>
</dbReference>
<keyword evidence="3" id="KW-0596">Phosphopantetheine</keyword>
<dbReference type="InterPro" id="IPR025110">
    <property type="entry name" value="AMP-bd_C"/>
</dbReference>
<dbReference type="GO" id="GO:0008610">
    <property type="term" value="P:lipid biosynthetic process"/>
    <property type="evidence" value="ECO:0007669"/>
    <property type="project" value="UniProtKB-ARBA"/>
</dbReference>
<keyword evidence="5" id="KW-0677">Repeat</keyword>
<dbReference type="Pfam" id="PF00668">
    <property type="entry name" value="Condensation"/>
    <property type="match status" value="4"/>
</dbReference>
<evidence type="ECO:0000259" key="6">
    <source>
        <dbReference type="PROSITE" id="PS50075"/>
    </source>
</evidence>
<comment type="similarity">
    <text evidence="2">Belongs to the ATP-dependent AMP-binding enzyme family.</text>
</comment>
<dbReference type="FunFam" id="1.10.1200.10:FF:000005">
    <property type="entry name" value="Nonribosomal peptide synthetase 1"/>
    <property type="match status" value="4"/>
</dbReference>
<dbReference type="InterPro" id="IPR001242">
    <property type="entry name" value="Condensation_dom"/>
</dbReference>
<dbReference type="Gene3D" id="3.30.559.30">
    <property type="entry name" value="Nonribosomal peptide synthetase, condensation domain"/>
    <property type="match status" value="4"/>
</dbReference>
<dbReference type="CDD" id="cd02440">
    <property type="entry name" value="AdoMet_MTases"/>
    <property type="match status" value="1"/>
</dbReference>
<dbReference type="GO" id="GO:0009403">
    <property type="term" value="P:toxin biosynthetic process"/>
    <property type="evidence" value="ECO:0007669"/>
    <property type="project" value="UniProtKB-ARBA"/>
</dbReference>
<dbReference type="InterPro" id="IPR020806">
    <property type="entry name" value="PKS_PP-bd"/>
</dbReference>
<keyword evidence="4" id="KW-0597">Phosphoprotein</keyword>
<feature type="domain" description="Carrier" evidence="6">
    <location>
        <begin position="987"/>
        <end position="1062"/>
    </location>
</feature>
<dbReference type="SMART" id="SM00823">
    <property type="entry name" value="PKS_PP"/>
    <property type="match status" value="4"/>
</dbReference>
<dbReference type="FunFam" id="2.30.38.10:FF:000001">
    <property type="entry name" value="Non-ribosomal peptide synthetase PvdI"/>
    <property type="match status" value="4"/>
</dbReference>
<dbReference type="InterPro" id="IPR013217">
    <property type="entry name" value="Methyltransf_12"/>
</dbReference>
<dbReference type="SUPFAM" id="SSF56801">
    <property type="entry name" value="Acetyl-CoA synthetase-like"/>
    <property type="match status" value="4"/>
</dbReference>
<dbReference type="InterPro" id="IPR029063">
    <property type="entry name" value="SAM-dependent_MTases_sf"/>
</dbReference>
<dbReference type="NCBIfam" id="TIGR01733">
    <property type="entry name" value="AA-adenyl-dom"/>
    <property type="match status" value="4"/>
</dbReference>
<evidence type="ECO:0000313" key="8">
    <source>
        <dbReference type="Proteomes" id="UP000438345"/>
    </source>
</evidence>
<dbReference type="Gene3D" id="3.40.50.150">
    <property type="entry name" value="Vaccinia Virus protein VP39"/>
    <property type="match status" value="1"/>
</dbReference>
<evidence type="ECO:0000256" key="2">
    <source>
        <dbReference type="ARBA" id="ARBA00006432"/>
    </source>
</evidence>
<proteinExistence type="inferred from homology"/>
<dbReference type="InterPro" id="IPR023213">
    <property type="entry name" value="CAT-like_dom_sf"/>
</dbReference>
<feature type="domain" description="Carrier" evidence="6">
    <location>
        <begin position="2054"/>
        <end position="2129"/>
    </location>
</feature>
<reference evidence="7 8" key="1">
    <citation type="submission" date="2019-12" db="EMBL/GenBank/DDBJ databases">
        <title>Complete genome sequence of Microcystis aeruginosa strain FD4.</title>
        <authorList>
            <person name="Urakawa H."/>
        </authorList>
    </citation>
    <scope>NUCLEOTIDE SEQUENCE [LARGE SCALE GENOMIC DNA]</scope>
    <source>
        <strain evidence="7 8">FD4</strain>
    </source>
</reference>
<dbReference type="SUPFAM" id="SSF53335">
    <property type="entry name" value="S-adenosyl-L-methionine-dependent methyltransferases"/>
    <property type="match status" value="1"/>
</dbReference>
<dbReference type="PROSITE" id="PS50075">
    <property type="entry name" value="CARRIER"/>
    <property type="match status" value="4"/>
</dbReference>
<dbReference type="GO" id="GO:0043041">
    <property type="term" value="P:amino acid activation for nonribosomal peptide biosynthetic process"/>
    <property type="evidence" value="ECO:0007669"/>
    <property type="project" value="TreeGrafter"/>
</dbReference>
<dbReference type="FunFam" id="3.40.50.12780:FF:000012">
    <property type="entry name" value="Non-ribosomal peptide synthetase"/>
    <property type="match status" value="4"/>
</dbReference>
<evidence type="ECO:0000256" key="1">
    <source>
        <dbReference type="ARBA" id="ARBA00001957"/>
    </source>
</evidence>
<dbReference type="NCBIfam" id="NF004282">
    <property type="entry name" value="PRK05691.1"/>
    <property type="match status" value="5"/>
</dbReference>
<dbReference type="GO" id="GO:0009239">
    <property type="term" value="P:enterobactin biosynthetic process"/>
    <property type="evidence" value="ECO:0007669"/>
    <property type="project" value="TreeGrafter"/>
</dbReference>
<dbReference type="InterPro" id="IPR000873">
    <property type="entry name" value="AMP-dep_synth/lig_dom"/>
</dbReference>
<dbReference type="PROSITE" id="PS00455">
    <property type="entry name" value="AMP_BINDING"/>
    <property type="match status" value="4"/>
</dbReference>
<dbReference type="InterPro" id="IPR045851">
    <property type="entry name" value="AMP-bd_C_sf"/>
</dbReference>
<dbReference type="SUPFAM" id="SSF52777">
    <property type="entry name" value="CoA-dependent acyltransferases"/>
    <property type="match status" value="8"/>
</dbReference>
<dbReference type="EMBL" id="CP046973">
    <property type="protein sequence ID" value="QGZ91487.1"/>
    <property type="molecule type" value="Genomic_DNA"/>
</dbReference>
<dbReference type="Gene3D" id="2.30.38.10">
    <property type="entry name" value="Luciferase, Domain 3"/>
    <property type="match status" value="4"/>
</dbReference>
<name>A0A857D763_MICAE</name>
<feature type="domain" description="Carrier" evidence="6">
    <location>
        <begin position="4601"/>
        <end position="4676"/>
    </location>
</feature>
<dbReference type="Pfam" id="PF13193">
    <property type="entry name" value="AMP-binding_C"/>
    <property type="match status" value="3"/>
</dbReference>
<dbReference type="InterPro" id="IPR036736">
    <property type="entry name" value="ACP-like_sf"/>
</dbReference>
<dbReference type="Gene3D" id="3.30.300.30">
    <property type="match status" value="5"/>
</dbReference>
<dbReference type="GO" id="GO:0009366">
    <property type="term" value="C:enterobactin synthetase complex"/>
    <property type="evidence" value="ECO:0007669"/>
    <property type="project" value="TreeGrafter"/>
</dbReference>
<dbReference type="FunFam" id="3.30.559.30:FF:000001">
    <property type="entry name" value="Non-ribosomal peptide synthetase"/>
    <property type="match status" value="2"/>
</dbReference>
<dbReference type="FunFam" id="3.30.300.30:FF:000010">
    <property type="entry name" value="Enterobactin synthetase component F"/>
    <property type="match status" value="3"/>
</dbReference>
<dbReference type="Gene3D" id="3.40.50.980">
    <property type="match status" value="8"/>
</dbReference>
<dbReference type="InterPro" id="IPR006162">
    <property type="entry name" value="Ppantetheine_attach_site"/>
</dbReference>
<dbReference type="GO" id="GO:0005829">
    <property type="term" value="C:cytosol"/>
    <property type="evidence" value="ECO:0007669"/>
    <property type="project" value="TreeGrafter"/>
</dbReference>
<dbReference type="CDD" id="cd17652">
    <property type="entry name" value="A_NRPS_CmdD_like"/>
    <property type="match status" value="1"/>
</dbReference>
<dbReference type="GO" id="GO:0031177">
    <property type="term" value="F:phosphopantetheine binding"/>
    <property type="evidence" value="ECO:0007669"/>
    <property type="project" value="InterPro"/>
</dbReference>
<dbReference type="PROSITE" id="PS00012">
    <property type="entry name" value="PHOSPHOPANTETHEINE"/>
    <property type="match status" value="3"/>
</dbReference>
<dbReference type="RefSeq" id="WP_158201338.1">
    <property type="nucleotide sequence ID" value="NZ_CP046973.1"/>
</dbReference>
<dbReference type="SUPFAM" id="SSF47336">
    <property type="entry name" value="ACP-like"/>
    <property type="match status" value="4"/>
</dbReference>
<protein>
    <submittedName>
        <fullName evidence="7">Amino acid adenylation domain-containing protein</fullName>
    </submittedName>
</protein>
<dbReference type="CDD" id="cd17644">
    <property type="entry name" value="A_NRPS_ApnA-like"/>
    <property type="match status" value="1"/>
</dbReference>
<dbReference type="PANTHER" id="PTHR45527:SF14">
    <property type="entry name" value="PLIPASTATIN SYNTHASE SUBUNIT B"/>
    <property type="match status" value="1"/>
</dbReference>
<evidence type="ECO:0000256" key="4">
    <source>
        <dbReference type="ARBA" id="ARBA00022553"/>
    </source>
</evidence>
<dbReference type="InterPro" id="IPR010071">
    <property type="entry name" value="AA_adenyl_dom"/>
</dbReference>
<dbReference type="Gene3D" id="1.10.1200.10">
    <property type="entry name" value="ACP-like"/>
    <property type="match status" value="4"/>
</dbReference>
<dbReference type="CDD" id="cd12117">
    <property type="entry name" value="A_NRPS_Srf_like"/>
    <property type="match status" value="1"/>
</dbReference>
<dbReference type="Gene3D" id="3.30.559.10">
    <property type="entry name" value="Chloramphenicol acetyltransferase-like domain"/>
    <property type="match status" value="4"/>
</dbReference>
<evidence type="ECO:0000256" key="5">
    <source>
        <dbReference type="ARBA" id="ARBA00022737"/>
    </source>
</evidence>
<dbReference type="InterPro" id="IPR020845">
    <property type="entry name" value="AMP-binding_CS"/>
</dbReference>
<evidence type="ECO:0000256" key="3">
    <source>
        <dbReference type="ARBA" id="ARBA00022450"/>
    </source>
</evidence>
<dbReference type="Proteomes" id="UP000438345">
    <property type="component" value="Chromosome"/>
</dbReference>
<comment type="cofactor">
    <cofactor evidence="1">
        <name>pantetheine 4'-phosphate</name>
        <dbReference type="ChEBI" id="CHEBI:47942"/>
    </cofactor>
</comment>
<evidence type="ECO:0000313" key="7">
    <source>
        <dbReference type="EMBL" id="QGZ91487.1"/>
    </source>
</evidence>
<dbReference type="FunFam" id="3.30.559.10:FF:000012">
    <property type="entry name" value="Non-ribosomal peptide synthetase"/>
    <property type="match status" value="4"/>
</dbReference>
<dbReference type="FunFam" id="3.40.50.980:FF:000001">
    <property type="entry name" value="Non-ribosomal peptide synthetase"/>
    <property type="match status" value="4"/>
</dbReference>
<dbReference type="PANTHER" id="PTHR45527">
    <property type="entry name" value="NONRIBOSOMAL PEPTIDE SYNTHETASE"/>
    <property type="match status" value="1"/>
</dbReference>
<dbReference type="Pfam" id="PF08242">
    <property type="entry name" value="Methyltransf_12"/>
    <property type="match status" value="1"/>
</dbReference>
<organism evidence="7 8">
    <name type="scientific">Microcystis aeruginosa FD4</name>
    <dbReference type="NCBI Taxonomy" id="2686288"/>
    <lineage>
        <taxon>Bacteria</taxon>
        <taxon>Bacillati</taxon>
        <taxon>Cyanobacteriota</taxon>
        <taxon>Cyanophyceae</taxon>
        <taxon>Oscillatoriophycideae</taxon>
        <taxon>Chroococcales</taxon>
        <taxon>Microcystaceae</taxon>
        <taxon>Microcystis</taxon>
    </lineage>
</organism>
<sequence>MNFEELPLSYAQQRLWFLDQLEPNSPFYNISLALHLAGNLQVNVLEKSLQEIIQRHESLRTNFATIEGNPVQVIKPESNWQLTLVNGKDSPKYREEQEIKKWLEIHSHQPFDLANDSLIRATLLKLSDTEHFLLICLHHIVSDGWSMGVFIQELTTLYNAYTKGLEPLLPELPIQYADFAIWQREYLQEEIRQNQLNYWQKQLAAAPALLHLPTDYPRPLQQSFQGDRIKCNLSPELSQGLNKLSREKGVTLFMTLLTAFQTLLYRYTGQTDILVGTPIANRTRSELAGLIGFFVNTLVLRTDLAGNPSFSELLKQVRETATDAYDHQDLPFEMLVEALQPERNMSYTPLFQVMFGLDNEIVDSIDLEGIKATRQPLEFKTAKFDLSLSIQVKEAGLTAIWEYNTDLFNQSTIEQLSGHFVNLLTGIIANPEQAISQLPLLTESETNQLLFNWNQTQIDYKNDLCLQQLFEQQVELNPQVIAVKLENEFFTYQELNNRANQLAHYLQSLGVKADSLVGIFVERSLDMIIGILGILKAGGAYIPLDIDYPPERIEYLLEDSQLSILLTQSKFIEQLPQFQGTTICLDQDWSTIAKQSTVKPLVAVEQHNLAYIIYTSGSTGKPKGVMIEHRSVVNYILTTIREYGITADDRVLQFSSICFDVSVEEIFYSLLSGATLVLRTEDMLRSNEDFWQCCQKWQLTALSLPTAYWHQLVSELTPTALPILSNIKVIFIGGEAIQPAKVQQWRTITGEYSPLPRLFNVYGPTEASIATTFYEFTSPTTTNVPIGRPLSNTQVYILDACLQPVPVGVAGELHIGGVGLARGYFNRPELTQEKFIYLENGGQLQGERLYKTGDLARYLPDGNIEYLGRIDNQVKIRGFRIELGEIETVLSQHSGIKTAVVIAQEDETNQKRLVAYIIPQIEVISTPKEQNSLNITQLRQFLKAKLPEYMIPSAFVILESLPLTPNGKTDYRALPSPEFQSQEQYIAPRNPIEEILSSIWAKVLKVAQVGIHDNFFELGGHSLLATQLISRIREAFQVEMPLRELFVAPTIAQLAQEIKRISEGEQLTELPILPRDKTAELPLSFAQTRLWFLAEFESNSSFYNIPLALRLEGNLNSEILIQSLEEICDRHEALRTNFITVDGIPTQVIQPRTWTVTVVDLQHLSSSEKVIASQELAQNQAIQPFDLAGEPLIRITLVVLSETEHLLLVCLHHIVSDGWSMGVFLQELTALYNAYIQGLSSPLNTLSIQYGDFTLWQRQWLQGEVLQQQLDYWQKQLADAPALLSLPTDRPRPNQQSFAGGHLPFSLSLELTEKLTQLTQEQGVTLFMTLLTAYAVLLSRYTEQEDILIGTPIANRNRREIEGLIGFFVNTLVLRIDLSGKPNFNQLLGRVREMAMDAYAHQDLPFEMLVEVLQPERDLSHAPLFQVDFLLQNSPPSPLELIDLTATPLTTENDTAKFDLTLAMENTGAGLQGVWEYNTDLFDRSTIERLTGNFITLLEALVANPQQPIFQLPLLTQLEAKELLQDWNATEKAYTFHQCVHHLFEEQAARTPDAVAVVFDGQELTYQELNIQANQLAHYLQSLGVSSEVLVGIYLERSLLVIVGLLAVLKAGGAYIPLDPDYPQQRLTYMAEDAQISLLLTQESLLDSLPVEDLGVIVLDKLAEKLTVQSPENPLSEVVPENLLCLLYTSGSTGKPKGVMLTHAALVNHSWGISEVFGLTESDRVLQFASFGFDVAAEEIFPTWLKGGTVVLRPGQMFATLTDFADFIEQESLTVLNITPAYWHEWAIAVSQSLATVPSSLRVVAVGGDAVLPETVNIWRQMVGKRVQCINVYGPTEASVTAIVHDLLDYQSEKINSVLIGRPIANTKAYILDQNLQPVPIGVKGELHLCGVRLARGYLNRPELTAEKFIDNPFANAAFNRLYKTGDLARYLPDGNIECFGRIDNQVKIRGFRIELGEIEAVLNQNIDVQTSCVIIREDTPGDKYLVAYIVAHYERIPMISELRQFLSSKLPLYMVPQAFVFLESLPLTTNRKVDRRALPAPDKIGNRRDQYVAPRNGIEEMLVQIWTEILKVEQVGIYDNFFEIGGHSLLATQLVSRIRSLFKIELPLRSLFGAATVAELAHLIGQLQQQNLTLTVPPILPRTKATELPLSFAQQRLWFLDQLQPNSALYNIPMVLHFRGNLNQKALEQSLQEICDHHEVLRTNFVTIDGQPTQVIQTTKETISVVDLQDLPIHEQAEKTQQLKQKQATQPFDLAKESLIRITLVVLSETEHLLLVCMHHIISDGWSIEVLIHELTSLYNAYVQNQPANLAPLPIQYGDFALWQKQWLQGDVLQSQLNYWQNQLTAAPPLLSLPTDHPRPAVQSFVGTQQEFSLSPKLSQALTELSHQQGVTLFMTLLAAFDALLYRYTGSSDILVGTPIANRNRSEIEGLIGFFVNTLVMRTDLSDNPSFSQLLTRVREVTMDAYAHQDLPFEMLVEALQPERDLSHTPLFQVAFVLQNTPKSEIAMTGLTVTDLPPENTTAKFDLTLAMVNTDDVFKGVWEYNTDLFESSTIERLSGHFINLLEGIVANPQERISQLPLLTESETNQLLIEWNNTQVDYPEYKCIYQLFEEQVKRTPDAVAVVCSGEQLTYNELNCRANQLAHYLQKLGVKPEELLGICLERSLEMIVGLLAILKVGGAYVPIDPDYPQERISFMLQDTQVKIILTCESLQTSLPNHQAIVVCLDKDWQQINQASQENVNSTVSADNLAYVIYTSGSTGIPKGVIVTHQAVNRLVLNTNYIQFTPDDRVVQASNIAFDAATFEIWGALLNGAKIIIIAKSVLLSPQELALSLKENQISVLFLTTALFNQLANLVPQAFSNLRCLLFGGEAVEPKWVEEVLEKGAPQRLLHVYGPTENTTFSCWYLVEKVASTATTIPIGKAIANTQIYLLDKNRQPVPIGVVGELHIAGAGLAKGYLNRPELTQEKFIPNPFSNYPDSRLYKTGDLARYLPDGNIEYVGRIDNQVKIRGFRIELGEIEALLNQNQAVQSSCVIVREDNLGDKRLVAYVVPQPEINLTTNEIRQFLRAKLPDYMVPTAFVFLDTFPLTPNGKIDRRALPAPDLQSQGEYIAPRNPIEEKMAWIWSEVLKLERVSIEDNFFELGGHSLLATQVISRLQETFEIALPLRYLFESPTIAQLSAVILKELQTGLGLKLPSIVPVNREDDIPLSWAQERLWFVNQLEGESGAYTIDLTMRLRGNLNIKALEKAFQAIIQRHEPLRTQFKLKDNQPIQAIASNVTFTLPIVNLQNLSHPEQQVKKLLLEAASEPFDLANGSVLRVKLWQVKTEEYVLLLAIHHIAADGWSIGVLIDELSAYYRSFCTGTKADLPDLSIQYADFAVWQRQWLTNEVLDRQLSYWKQQLTGVPLLHQLPTDRPRPAIQSFRGGTERLQLDSQLTQQLKKLSQESGSTLFMTLLAGFAVLLSRYSNQTDVVIGSPIANRNRTEIEGLIGFFVNTLVLRFDLSQEPTFEDFLAQVKQTTQNAYDHQDLPFEMLVEKLQIERHLDRNPLTQIVFALQNAPSSPWDLPGLNIEEIPSGLDSVRVDLEVYLWDAPEGLGGFCSYNRDLFAAETIVRMMNHLKNLLAAIVENPQQPVALLPLLTPEENYQLLEGWNETKADYSYNKCIHQLIEEQVERTPDAVAVVFENQQLTYAELNSRANQLAHYLRSLGVETEVIVGLCVERSLDMIVALIGILKAGAAYLPLDPEYPQERLQFMLEDSQVSLLLTQSSLIDKLPNHQAKTVFLAETWEEIKPMNRDNLTGKVTASNLANVIYTSGSTGKPKGVMVEHQGLCNLALAQIQTFAVSSQSRVLQFASFSFDACIWEILMALGAGATLYLASKDNLMPGLPLIKQLRDNKITHITLPPSALAVLPWENLSSLQTIIVAGEACSPELVKKWSQGRNFFNAYGPTEGSVCATVAKCTPVDEKITIGRPIPHVQVYILDSQLQPVPIGVPGELHIGGAGVARGYLNRPELTQEKFIPSPYKGDNQWSKLYKTGDLARYLPDGRIEYLGRIDNQVKVRGFRLELGEIEAVLSQHPLVQEAVVIARADQKSDPDHDQLNTNLVAYLVPALKGQVLPEQLAQWQSEYVSDWQKIYEESYSKTQPETEDLTFNISGWNSSYTGQAIPPAEMREWVDQTVSRILGNQPPQRVLEIGCGSGLLLFRVAKHCQEYWGADYSAATINNLEHLCGTIEGLESKVRLLHRTADDFTGIPQATFDRIVINSVVQYFPSVDYLLQVIAGAVKAIADQGQIFLGDIRSLSLLEPYHAAVQLARAEANKPLEQWQKQVNQSVATEEELLIEPQFFIALKQRFPRISWVEIAPKRGQADNELTQFRYDVTLHLDTDVQKTTIPWLNWQRDRFSLGQLQDKLKLEQPEYLAIRDVPNQRLQEALQILDCLENPPGVKTVGELRQLLGKNSGIGINPEQMWQLGEQLGYTVHLSWWKGSQDGSFDVVFCRQNAILEPIISKVDEKLYPNFWDDETIIPKSWTDYTNNPLYGKLVQKLVPQVREFVQQKLPSYMVPQAFVLLNTLPLTPNGKVDRRALPTPDTATRNLATGFLAPRTPIETQIAQIWSEVLGVERIGIKDNFFELGGHSLLATQVISRSRDLFSVELSLQNLLEYPTIANLAQIIEVLSVAQGETAMTDNLEDYEDGEL</sequence>
<dbReference type="InterPro" id="IPR009081">
    <property type="entry name" value="PP-bd_ACP"/>
</dbReference>
<dbReference type="Pfam" id="PF00550">
    <property type="entry name" value="PP-binding"/>
    <property type="match status" value="4"/>
</dbReference>
<dbReference type="NCBIfam" id="NF003417">
    <property type="entry name" value="PRK04813.1"/>
    <property type="match status" value="5"/>
</dbReference>
<dbReference type="Pfam" id="PF00501">
    <property type="entry name" value="AMP-binding"/>
    <property type="match status" value="4"/>
</dbReference>
<feature type="domain" description="Carrier" evidence="6">
    <location>
        <begin position="3113"/>
        <end position="3188"/>
    </location>
</feature>
<dbReference type="GO" id="GO:0047527">
    <property type="term" value="F:2,3-dihydroxybenzoate-serine ligase activity"/>
    <property type="evidence" value="ECO:0007669"/>
    <property type="project" value="TreeGrafter"/>
</dbReference>